<dbReference type="EMBL" id="DXBO01000031">
    <property type="protein sequence ID" value="HIZ47605.1"/>
    <property type="molecule type" value="Genomic_DNA"/>
</dbReference>
<comment type="caution">
    <text evidence="1">The sequence shown here is derived from an EMBL/GenBank/DDBJ whole genome shotgun (WGS) entry which is preliminary data.</text>
</comment>
<reference evidence="1" key="2">
    <citation type="submission" date="2021-04" db="EMBL/GenBank/DDBJ databases">
        <authorList>
            <person name="Gilroy R."/>
        </authorList>
    </citation>
    <scope>NUCLEOTIDE SEQUENCE</scope>
    <source>
        <strain evidence="1">3436</strain>
    </source>
</reference>
<dbReference type="Proteomes" id="UP000824031">
    <property type="component" value="Unassembled WGS sequence"/>
</dbReference>
<reference evidence="1" key="1">
    <citation type="journal article" date="2021" name="PeerJ">
        <title>Extensive microbial diversity within the chicken gut microbiome revealed by metagenomics and culture.</title>
        <authorList>
            <person name="Gilroy R."/>
            <person name="Ravi A."/>
            <person name="Getino M."/>
            <person name="Pursley I."/>
            <person name="Horton D.L."/>
            <person name="Alikhan N.F."/>
            <person name="Baker D."/>
            <person name="Gharbi K."/>
            <person name="Hall N."/>
            <person name="Watson M."/>
            <person name="Adriaenssens E.M."/>
            <person name="Foster-Nyarko E."/>
            <person name="Jarju S."/>
            <person name="Secka A."/>
            <person name="Antonio M."/>
            <person name="Oren A."/>
            <person name="Chaudhuri R.R."/>
            <person name="La Ragione R."/>
            <person name="Hildebrand F."/>
            <person name="Pallen M.J."/>
        </authorList>
    </citation>
    <scope>NUCLEOTIDE SEQUENCE</scope>
    <source>
        <strain evidence="1">3436</strain>
    </source>
</reference>
<sequence>MRGILIDPGEAPEIRNVPDTAQGLDAYLGGPVRVKLFSTQPAALIYLPGLPGRAMPTRFYDDQWYYGRLLIVGWRRGRQMPLPQSLADDLAMKFRNMEVSRL</sequence>
<protein>
    <submittedName>
        <fullName evidence="1">Uncharacterized protein</fullName>
    </submittedName>
</protein>
<accession>A0A9D2F2D0</accession>
<evidence type="ECO:0000313" key="1">
    <source>
        <dbReference type="EMBL" id="HIZ47605.1"/>
    </source>
</evidence>
<organism evidence="1 2">
    <name type="scientific">Candidatus Gemmiger excrementavium</name>
    <dbReference type="NCBI Taxonomy" id="2838608"/>
    <lineage>
        <taxon>Bacteria</taxon>
        <taxon>Bacillati</taxon>
        <taxon>Bacillota</taxon>
        <taxon>Clostridia</taxon>
        <taxon>Eubacteriales</taxon>
        <taxon>Gemmiger</taxon>
    </lineage>
</organism>
<dbReference type="AlphaFoldDB" id="A0A9D2F2D0"/>
<name>A0A9D2F2D0_9FIRM</name>
<proteinExistence type="predicted"/>
<evidence type="ECO:0000313" key="2">
    <source>
        <dbReference type="Proteomes" id="UP000824031"/>
    </source>
</evidence>
<gene>
    <name evidence="1" type="ORF">H9810_02650</name>
</gene>